<dbReference type="InterPro" id="IPR001206">
    <property type="entry name" value="Diacylglycerol_kinase_cat_dom"/>
</dbReference>
<dbReference type="GO" id="GO:0001727">
    <property type="term" value="F:lipid kinase activity"/>
    <property type="evidence" value="ECO:0007669"/>
    <property type="project" value="TreeGrafter"/>
</dbReference>
<dbReference type="GO" id="GO:0005524">
    <property type="term" value="F:ATP binding"/>
    <property type="evidence" value="ECO:0007669"/>
    <property type="project" value="UniProtKB-KW"/>
</dbReference>
<dbReference type="PROSITE" id="PS50146">
    <property type="entry name" value="DAGK"/>
    <property type="match status" value="1"/>
</dbReference>
<keyword evidence="1" id="KW-0808">Transferase</keyword>
<dbReference type="Gene3D" id="3.40.50.10330">
    <property type="entry name" value="Probable inorganic polyphosphate/atp-NAD kinase, domain 1"/>
    <property type="match status" value="1"/>
</dbReference>
<gene>
    <name evidence="6" type="ORF">BG011_009759</name>
</gene>
<keyword evidence="2" id="KW-0547">Nucleotide-binding</keyword>
<dbReference type="GO" id="GO:0005737">
    <property type="term" value="C:cytoplasm"/>
    <property type="evidence" value="ECO:0007669"/>
    <property type="project" value="TreeGrafter"/>
</dbReference>
<dbReference type="OrthoDB" id="336240at2759"/>
<dbReference type="SUPFAM" id="SSF111331">
    <property type="entry name" value="NAD kinase/diacylglycerol kinase-like"/>
    <property type="match status" value="1"/>
</dbReference>
<dbReference type="Proteomes" id="UP000726737">
    <property type="component" value="Unassembled WGS sequence"/>
</dbReference>
<dbReference type="AlphaFoldDB" id="A0A9P6QJJ2"/>
<evidence type="ECO:0000256" key="1">
    <source>
        <dbReference type="ARBA" id="ARBA00022679"/>
    </source>
</evidence>
<reference evidence="6" key="1">
    <citation type="journal article" date="2020" name="Fungal Divers.">
        <title>Resolving the Mortierellaceae phylogeny through synthesis of multi-gene phylogenetics and phylogenomics.</title>
        <authorList>
            <person name="Vandepol N."/>
            <person name="Liber J."/>
            <person name="Desiro A."/>
            <person name="Na H."/>
            <person name="Kennedy M."/>
            <person name="Barry K."/>
            <person name="Grigoriev I.V."/>
            <person name="Miller A.N."/>
            <person name="O'Donnell K."/>
            <person name="Stajich J.E."/>
            <person name="Bonito G."/>
        </authorList>
    </citation>
    <scope>NUCLEOTIDE SEQUENCE</scope>
    <source>
        <strain evidence="6">KOD948</strain>
    </source>
</reference>
<keyword evidence="4" id="KW-0067">ATP-binding</keyword>
<organism evidence="6 7">
    <name type="scientific">Mortierella polycephala</name>
    <dbReference type="NCBI Taxonomy" id="41804"/>
    <lineage>
        <taxon>Eukaryota</taxon>
        <taxon>Fungi</taxon>
        <taxon>Fungi incertae sedis</taxon>
        <taxon>Mucoromycota</taxon>
        <taxon>Mortierellomycotina</taxon>
        <taxon>Mortierellomycetes</taxon>
        <taxon>Mortierellales</taxon>
        <taxon>Mortierellaceae</taxon>
        <taxon>Mortierella</taxon>
    </lineage>
</organism>
<evidence type="ECO:0000259" key="5">
    <source>
        <dbReference type="PROSITE" id="PS50146"/>
    </source>
</evidence>
<dbReference type="Pfam" id="PF19279">
    <property type="entry name" value="YegS_C"/>
    <property type="match status" value="1"/>
</dbReference>
<protein>
    <recommendedName>
        <fullName evidence="5">DAGKc domain-containing protein</fullName>
    </recommendedName>
</protein>
<evidence type="ECO:0000313" key="7">
    <source>
        <dbReference type="Proteomes" id="UP000726737"/>
    </source>
</evidence>
<sequence>MGIIPTSDKFPLLVVINPNSGQKLGLQIFETTIKPALDQAGKSFRLIESSSQGHAQSYFLDNIKPILTDLVQSLSVVDGATSSVTPPTSATLQIMVIGGDGTVHEIVNGILQSIKDSPFASDMFRPKVEFTIIPAGTGNAISTSLGIKDAQDALDRFLAGKTVPMRMMAVSTRSKKDFEDAVENQWKVLVYTVVVNSYGLHCATVFDAEEFRHLGNERFRQAAMKNVANLKQYEGRLDFYGPVQSYDRTSRMLTVVARLDNRSGSTLTLLGPFTYLLITKQASLEPGFTPTPLADSSDEWMDVLAVQNVGQSEIMQMFDATPNGQHIEQEKVEYFKAKTIELETPNQGRLCVDGEFLPIHGGSEGRIRFEIDSDPNTQIFSVFV</sequence>
<dbReference type="PANTHER" id="PTHR12358:SF108">
    <property type="entry name" value="DAGKC DOMAIN-CONTAINING PROTEIN"/>
    <property type="match status" value="1"/>
</dbReference>
<dbReference type="InterPro" id="IPR016064">
    <property type="entry name" value="NAD/diacylglycerol_kinase_sf"/>
</dbReference>
<evidence type="ECO:0000256" key="2">
    <source>
        <dbReference type="ARBA" id="ARBA00022741"/>
    </source>
</evidence>
<keyword evidence="7" id="KW-1185">Reference proteome</keyword>
<proteinExistence type="predicted"/>
<dbReference type="InterPro" id="IPR050187">
    <property type="entry name" value="Lipid_Phosphate_FormReg"/>
</dbReference>
<dbReference type="InterPro" id="IPR045540">
    <property type="entry name" value="YegS/DAGK_C"/>
</dbReference>
<dbReference type="PANTHER" id="PTHR12358">
    <property type="entry name" value="SPHINGOSINE KINASE"/>
    <property type="match status" value="1"/>
</dbReference>
<dbReference type="EMBL" id="JAAAJA010000009">
    <property type="protein sequence ID" value="KAG0267011.1"/>
    <property type="molecule type" value="Genomic_DNA"/>
</dbReference>
<dbReference type="SMART" id="SM00046">
    <property type="entry name" value="DAGKc"/>
    <property type="match status" value="1"/>
</dbReference>
<keyword evidence="3" id="KW-0418">Kinase</keyword>
<dbReference type="Gene3D" id="2.60.200.40">
    <property type="match status" value="1"/>
</dbReference>
<accession>A0A9P6QJJ2</accession>
<comment type="caution">
    <text evidence="6">The sequence shown here is derived from an EMBL/GenBank/DDBJ whole genome shotgun (WGS) entry which is preliminary data.</text>
</comment>
<dbReference type="InterPro" id="IPR017438">
    <property type="entry name" value="ATP-NAD_kinase_N"/>
</dbReference>
<dbReference type="Pfam" id="PF00781">
    <property type="entry name" value="DAGK_cat"/>
    <property type="match status" value="1"/>
</dbReference>
<dbReference type="GO" id="GO:0046512">
    <property type="term" value="P:sphingosine biosynthetic process"/>
    <property type="evidence" value="ECO:0007669"/>
    <property type="project" value="TreeGrafter"/>
</dbReference>
<dbReference type="GO" id="GO:0016020">
    <property type="term" value="C:membrane"/>
    <property type="evidence" value="ECO:0007669"/>
    <property type="project" value="TreeGrafter"/>
</dbReference>
<name>A0A9P6QJJ2_9FUNG</name>
<evidence type="ECO:0000313" key="6">
    <source>
        <dbReference type="EMBL" id="KAG0267011.1"/>
    </source>
</evidence>
<evidence type="ECO:0000256" key="4">
    <source>
        <dbReference type="ARBA" id="ARBA00022840"/>
    </source>
</evidence>
<feature type="domain" description="DAGKc" evidence="5">
    <location>
        <begin position="7"/>
        <end position="174"/>
    </location>
</feature>
<evidence type="ECO:0000256" key="3">
    <source>
        <dbReference type="ARBA" id="ARBA00022777"/>
    </source>
</evidence>